<feature type="compositionally biased region" description="Polar residues" evidence="5">
    <location>
        <begin position="346"/>
        <end position="356"/>
    </location>
</feature>
<comment type="pathway">
    <text evidence="1">Protein modification; protein ubiquitination.</text>
</comment>
<dbReference type="InterPro" id="IPR000408">
    <property type="entry name" value="Reg_chr_condens"/>
</dbReference>
<dbReference type="SMART" id="SM01337">
    <property type="entry name" value="APC10"/>
    <property type="match status" value="1"/>
</dbReference>
<dbReference type="InterPro" id="IPR009091">
    <property type="entry name" value="RCC1/BLIP-II"/>
</dbReference>
<evidence type="ECO:0000256" key="2">
    <source>
        <dbReference type="ARBA" id="ARBA00022679"/>
    </source>
</evidence>
<name>A0AAW0MF44_9GOBI</name>
<feature type="domain" description="DOC" evidence="6">
    <location>
        <begin position="1"/>
        <end position="102"/>
    </location>
</feature>
<dbReference type="Pfam" id="PF00415">
    <property type="entry name" value="RCC1"/>
    <property type="match status" value="3"/>
</dbReference>
<sequence>MLVDPADSSYMPSLVVVSGGSSLNNLIELKTININPTDTNVLLLTDCTEFHRYIEVAVKQCRSAGIDCKIHGLSIVGRIRAEDEDLATVPFLASDNEEEDEDKAATGSLARKKSSGLESAATIRTKVFVWGLNDKDQLGGLKGSKIKVPSFSETLSALNVVQVAGGSKSLFAVTVEGKIYACGEATNGRLGLGLSSGTIPIPRQITALSNYVVKKVAVHSGGRHAMALTVDGKVFSWGEGDDGKLGHFSRMNCDKPRLIEALKTKRIRDIACGSSTAQPSPPAESCTAGAWESTAGWDTETTPPSYARNCVRRRQHHPATAQTGECETETTPTETTPHSLRPITVSGENGDNQTQLRPKLPTPHSYDPNVSCDTETTHNSYDLNCVECETETTPHSYDLNVSVNGDNATQLRPKLVETETTPHSYDLNCECETETTPHSYDLNCECEGDNTTQLRPKLQVFLKSPTSQVSRLSPRVKFQVFPHKSSLKSSPRVKPQVFPHKSSLKSFPRVNLKSFLTVKSHVFPTSQASSSHESSLTSFPMSQVSRPFLQVKSQVFPHKSSLSFLTSQVSRQVSRPSSQVNSKFQGRRKIGEEFEDKVKEREKVGEDKKRAGGKKKNEELEPQRTSLFQSNSKGAAGTSCDPSGLWKSDAQTLALTDEGRVSVEVYSS</sequence>
<evidence type="ECO:0000313" key="8">
    <source>
        <dbReference type="Proteomes" id="UP001460270"/>
    </source>
</evidence>
<feature type="region of interest" description="Disordered" evidence="5">
    <location>
        <begin position="314"/>
        <end position="366"/>
    </location>
</feature>
<accession>A0AAW0MF44</accession>
<dbReference type="AlphaFoldDB" id="A0AAW0MF44"/>
<organism evidence="7 8">
    <name type="scientific">Mugilogobius chulae</name>
    <name type="common">yellowstripe goby</name>
    <dbReference type="NCBI Taxonomy" id="88201"/>
    <lineage>
        <taxon>Eukaryota</taxon>
        <taxon>Metazoa</taxon>
        <taxon>Chordata</taxon>
        <taxon>Craniata</taxon>
        <taxon>Vertebrata</taxon>
        <taxon>Euteleostomi</taxon>
        <taxon>Actinopterygii</taxon>
        <taxon>Neopterygii</taxon>
        <taxon>Teleostei</taxon>
        <taxon>Neoteleostei</taxon>
        <taxon>Acanthomorphata</taxon>
        <taxon>Gobiaria</taxon>
        <taxon>Gobiiformes</taxon>
        <taxon>Gobioidei</taxon>
        <taxon>Gobiidae</taxon>
        <taxon>Gobionellinae</taxon>
        <taxon>Mugilogobius</taxon>
    </lineage>
</organism>
<keyword evidence="2" id="KW-0808">Transferase</keyword>
<evidence type="ECO:0000256" key="4">
    <source>
        <dbReference type="PROSITE-ProRule" id="PRU00235"/>
    </source>
</evidence>
<evidence type="ECO:0000313" key="7">
    <source>
        <dbReference type="EMBL" id="KAK7877600.1"/>
    </source>
</evidence>
<feature type="compositionally biased region" description="Basic and acidic residues" evidence="5">
    <location>
        <begin position="598"/>
        <end position="622"/>
    </location>
</feature>
<dbReference type="EMBL" id="JBBPFD010000681">
    <property type="protein sequence ID" value="KAK7877600.1"/>
    <property type="molecule type" value="Genomic_DNA"/>
</dbReference>
<dbReference type="PROSITE" id="PS50012">
    <property type="entry name" value="RCC1_3"/>
    <property type="match status" value="3"/>
</dbReference>
<feature type="repeat" description="RCC1" evidence="4">
    <location>
        <begin position="125"/>
        <end position="176"/>
    </location>
</feature>
<feature type="compositionally biased region" description="Polar residues" evidence="5">
    <location>
        <begin position="623"/>
        <end position="633"/>
    </location>
</feature>
<feature type="compositionally biased region" description="Low complexity" evidence="5">
    <location>
        <begin position="323"/>
        <end position="336"/>
    </location>
</feature>
<feature type="region of interest" description="Disordered" evidence="5">
    <location>
        <begin position="598"/>
        <end position="646"/>
    </location>
</feature>
<dbReference type="SUPFAM" id="SSF50985">
    <property type="entry name" value="RCC1/BLIP-II"/>
    <property type="match status" value="1"/>
</dbReference>
<dbReference type="Proteomes" id="UP001460270">
    <property type="component" value="Unassembled WGS sequence"/>
</dbReference>
<dbReference type="Gene3D" id="2.130.10.30">
    <property type="entry name" value="Regulator of chromosome condensation 1/beta-lactamase-inhibitor protein II"/>
    <property type="match status" value="1"/>
</dbReference>
<dbReference type="PROSITE" id="PS51284">
    <property type="entry name" value="DOC"/>
    <property type="match status" value="1"/>
</dbReference>
<dbReference type="Gene3D" id="2.60.120.260">
    <property type="entry name" value="Galactose-binding domain-like"/>
    <property type="match status" value="1"/>
</dbReference>
<evidence type="ECO:0000256" key="3">
    <source>
        <dbReference type="ARBA" id="ARBA00022737"/>
    </source>
</evidence>
<protein>
    <recommendedName>
        <fullName evidence="6">DOC domain-containing protein</fullName>
    </recommendedName>
</protein>
<dbReference type="SUPFAM" id="SSF49785">
    <property type="entry name" value="Galactose-binding domain-like"/>
    <property type="match status" value="1"/>
</dbReference>
<feature type="repeat" description="RCC1" evidence="4">
    <location>
        <begin position="177"/>
        <end position="231"/>
    </location>
</feature>
<feature type="repeat" description="RCC1" evidence="4">
    <location>
        <begin position="232"/>
        <end position="274"/>
    </location>
</feature>
<dbReference type="InterPro" id="IPR004939">
    <property type="entry name" value="APC_su10/DOC_dom"/>
</dbReference>
<keyword evidence="8" id="KW-1185">Reference proteome</keyword>
<proteinExistence type="predicted"/>
<gene>
    <name evidence="7" type="ORF">WMY93_031685</name>
</gene>
<dbReference type="InterPro" id="IPR008979">
    <property type="entry name" value="Galactose-bd-like_sf"/>
</dbReference>
<dbReference type="PANTHER" id="PTHR22872:SF2">
    <property type="entry name" value="INHIBITOR OF BRUTON TYROSINE KINASE"/>
    <property type="match status" value="1"/>
</dbReference>
<keyword evidence="3" id="KW-0677">Repeat</keyword>
<comment type="caution">
    <text evidence="7">The sequence shown here is derived from an EMBL/GenBank/DDBJ whole genome shotgun (WGS) entry which is preliminary data.</text>
</comment>
<dbReference type="PRINTS" id="PR00633">
    <property type="entry name" value="RCCNDNSATION"/>
</dbReference>
<evidence type="ECO:0000256" key="1">
    <source>
        <dbReference type="ARBA" id="ARBA00004906"/>
    </source>
</evidence>
<dbReference type="PANTHER" id="PTHR22872">
    <property type="entry name" value="BTK-BINDING PROTEIN-RELATED"/>
    <property type="match status" value="1"/>
</dbReference>
<evidence type="ECO:0000259" key="6">
    <source>
        <dbReference type="PROSITE" id="PS51284"/>
    </source>
</evidence>
<dbReference type="InterPro" id="IPR051625">
    <property type="entry name" value="Signaling_Regulatory_Domain"/>
</dbReference>
<dbReference type="GO" id="GO:0016740">
    <property type="term" value="F:transferase activity"/>
    <property type="evidence" value="ECO:0007669"/>
    <property type="project" value="UniProtKB-KW"/>
</dbReference>
<reference evidence="8" key="1">
    <citation type="submission" date="2024-04" db="EMBL/GenBank/DDBJ databases">
        <title>Salinicola lusitanus LLJ914,a marine bacterium isolated from the Okinawa Trough.</title>
        <authorList>
            <person name="Li J."/>
        </authorList>
    </citation>
    <scope>NUCLEOTIDE SEQUENCE [LARGE SCALE GENOMIC DNA]</scope>
</reference>
<evidence type="ECO:0000256" key="5">
    <source>
        <dbReference type="SAM" id="MobiDB-lite"/>
    </source>
</evidence>